<accession>A0A1Y2D429</accession>
<sequence>MDSDLDESSSQDNTVMNTQSLDQLINIEMLKNYDSLVNASSINFPPQKMPISHGYDHTSDIKMIENLDLFSSTISPSHSNKPKLNTEFRDQYSFYSRIRKRIPPHSNTVPNSPQVSGPTMKLPYGQKYATLASFHYSSNQHNILNSGNNLSMRYKLQSIVRSAKTKLNEPMYLKKNLSEFSNLQFHQQIMKILTFIFIQSTFESYDKKQGKLNFFSKHLIPVITEALLWVDVETSIQLIRDIINGFVDPRSTIIDKSSDSQKYILGLVLKALVVKALHLMELDQKRKERDSEEDKSLSFGSSGAIFGGSTYENIITSTNNNSDNGEWSYVGKIIEQIKSAIPDIVNFTYCMIDTMSSNDTVTLSCEILMLIRTHFRCNLIAQKSQMKRRFGSSFGLFEMENEPCSMRRGLTSTLSYVFELFKGITCNSANEEYVKDRIELRNNKYCFSVDDCEKWKSYVNTAMKIPEELNITTLWKKDIINSTAPLWKCFINDLSAYEMLFFMPFLIDYMGESLTHQLVYLSAINQVLLRWGKLFQTDPTINQLIISKFKFEDSENTWNEDDDFDELTQSDWSEGMDKICQQCIDELNLLVKYKKQKRISTASTMKEDIDMDKFFTETLNIANSSLNLSDMVLYEDQEKDSISGEGDLSYTPIIVNDIIKKLDHLSTILDKRRSNNDVVNVGVNDEKDEANTIHKYFDSLLIDAVKENPTIGNKLSRYLHKEKSESIPC</sequence>
<dbReference type="OrthoDB" id="2144298at2759"/>
<gene>
    <name evidence="1" type="ORF">LY90DRAFT_507990</name>
</gene>
<proteinExistence type="predicted"/>
<keyword evidence="2" id="KW-1185">Reference proteome</keyword>
<evidence type="ECO:0000313" key="2">
    <source>
        <dbReference type="Proteomes" id="UP000193920"/>
    </source>
</evidence>
<name>A0A1Y2D429_9FUNG</name>
<reference evidence="1 2" key="1">
    <citation type="submission" date="2016-08" db="EMBL/GenBank/DDBJ databases">
        <title>A Parts List for Fungal Cellulosomes Revealed by Comparative Genomics.</title>
        <authorList>
            <consortium name="DOE Joint Genome Institute"/>
            <person name="Haitjema C.H."/>
            <person name="Gilmore S.P."/>
            <person name="Henske J.K."/>
            <person name="Solomon K.V."/>
            <person name="De Groot R."/>
            <person name="Kuo A."/>
            <person name="Mondo S.J."/>
            <person name="Salamov A.A."/>
            <person name="Labutti K."/>
            <person name="Zhao Z."/>
            <person name="Chiniquy J."/>
            <person name="Barry K."/>
            <person name="Brewer H.M."/>
            <person name="Purvine S.O."/>
            <person name="Wright A.T."/>
            <person name="Boxma B."/>
            <person name="Van Alen T."/>
            <person name="Hackstein J.H."/>
            <person name="Baker S.E."/>
            <person name="Grigoriev I.V."/>
            <person name="O'Malley M.A."/>
        </authorList>
    </citation>
    <scope>NUCLEOTIDE SEQUENCE [LARGE SCALE GENOMIC DNA]</scope>
    <source>
        <strain evidence="1 2">G1</strain>
    </source>
</reference>
<evidence type="ECO:0000313" key="1">
    <source>
        <dbReference type="EMBL" id="ORY53967.1"/>
    </source>
</evidence>
<protein>
    <submittedName>
        <fullName evidence="1">Uncharacterized protein</fullName>
    </submittedName>
</protein>
<comment type="caution">
    <text evidence="1">The sequence shown here is derived from an EMBL/GenBank/DDBJ whole genome shotgun (WGS) entry which is preliminary data.</text>
</comment>
<dbReference type="EMBL" id="MCOG01000090">
    <property type="protein sequence ID" value="ORY53967.1"/>
    <property type="molecule type" value="Genomic_DNA"/>
</dbReference>
<organism evidence="1 2">
    <name type="scientific">Neocallimastix californiae</name>
    <dbReference type="NCBI Taxonomy" id="1754190"/>
    <lineage>
        <taxon>Eukaryota</taxon>
        <taxon>Fungi</taxon>
        <taxon>Fungi incertae sedis</taxon>
        <taxon>Chytridiomycota</taxon>
        <taxon>Chytridiomycota incertae sedis</taxon>
        <taxon>Neocallimastigomycetes</taxon>
        <taxon>Neocallimastigales</taxon>
        <taxon>Neocallimastigaceae</taxon>
        <taxon>Neocallimastix</taxon>
    </lineage>
</organism>
<dbReference type="AlphaFoldDB" id="A0A1Y2D429"/>
<dbReference type="Proteomes" id="UP000193920">
    <property type="component" value="Unassembled WGS sequence"/>
</dbReference>